<gene>
    <name evidence="6" type="ORF">GIS00_06465</name>
</gene>
<dbReference type="PANTHER" id="PTHR30346:SF29">
    <property type="entry name" value="LYSR SUBSTRATE-BINDING"/>
    <property type="match status" value="1"/>
</dbReference>
<keyword evidence="7" id="KW-1185">Reference proteome</keyword>
<dbReference type="Proteomes" id="UP000460221">
    <property type="component" value="Unassembled WGS sequence"/>
</dbReference>
<evidence type="ECO:0000256" key="4">
    <source>
        <dbReference type="ARBA" id="ARBA00023163"/>
    </source>
</evidence>
<dbReference type="EMBL" id="WLYK01000001">
    <property type="protein sequence ID" value="MTD13586.1"/>
    <property type="molecule type" value="Genomic_DNA"/>
</dbReference>
<keyword evidence="3" id="KW-0238">DNA-binding</keyword>
<keyword evidence="2" id="KW-0805">Transcription regulation</keyword>
<dbReference type="AlphaFoldDB" id="A0A7K1FHP0"/>
<accession>A0A7K1FHP0</accession>
<dbReference type="GO" id="GO:0003677">
    <property type="term" value="F:DNA binding"/>
    <property type="evidence" value="ECO:0007669"/>
    <property type="project" value="UniProtKB-KW"/>
</dbReference>
<dbReference type="CDD" id="cd08423">
    <property type="entry name" value="PBP2_LTTR_like_6"/>
    <property type="match status" value="1"/>
</dbReference>
<reference evidence="6 7" key="1">
    <citation type="submission" date="2019-11" db="EMBL/GenBank/DDBJ databases">
        <authorList>
            <person name="Jiang L.-Q."/>
        </authorList>
    </citation>
    <scope>NUCLEOTIDE SEQUENCE [LARGE SCALE GENOMIC DNA]</scope>
    <source>
        <strain evidence="6 7">YIM 132087</strain>
    </source>
</reference>
<dbReference type="InterPro" id="IPR005119">
    <property type="entry name" value="LysR_subst-bd"/>
</dbReference>
<name>A0A7K1FHP0_9ACTN</name>
<proteinExistence type="inferred from homology"/>
<comment type="similarity">
    <text evidence="1">Belongs to the LysR transcriptional regulatory family.</text>
</comment>
<protein>
    <submittedName>
        <fullName evidence="6">LysR family transcriptional regulator</fullName>
    </submittedName>
</protein>
<dbReference type="InterPro" id="IPR036390">
    <property type="entry name" value="WH_DNA-bd_sf"/>
</dbReference>
<dbReference type="SUPFAM" id="SSF46785">
    <property type="entry name" value="Winged helix' DNA-binding domain"/>
    <property type="match status" value="1"/>
</dbReference>
<dbReference type="RefSeq" id="WP_154767411.1">
    <property type="nucleotide sequence ID" value="NZ_WLYK01000001.1"/>
</dbReference>
<evidence type="ECO:0000256" key="3">
    <source>
        <dbReference type="ARBA" id="ARBA00023125"/>
    </source>
</evidence>
<keyword evidence="4" id="KW-0804">Transcription</keyword>
<dbReference type="SUPFAM" id="SSF53850">
    <property type="entry name" value="Periplasmic binding protein-like II"/>
    <property type="match status" value="1"/>
</dbReference>
<dbReference type="GO" id="GO:0003700">
    <property type="term" value="F:DNA-binding transcription factor activity"/>
    <property type="evidence" value="ECO:0007669"/>
    <property type="project" value="InterPro"/>
</dbReference>
<evidence type="ECO:0000256" key="1">
    <source>
        <dbReference type="ARBA" id="ARBA00009437"/>
    </source>
</evidence>
<dbReference type="PANTHER" id="PTHR30346">
    <property type="entry name" value="TRANSCRIPTIONAL DUAL REGULATOR HCAR-RELATED"/>
    <property type="match status" value="1"/>
</dbReference>
<dbReference type="Pfam" id="PF03466">
    <property type="entry name" value="LysR_substrate"/>
    <property type="match status" value="1"/>
</dbReference>
<dbReference type="Gene3D" id="3.40.190.10">
    <property type="entry name" value="Periplasmic binding protein-like II"/>
    <property type="match status" value="2"/>
</dbReference>
<evidence type="ECO:0000313" key="7">
    <source>
        <dbReference type="Proteomes" id="UP000460221"/>
    </source>
</evidence>
<dbReference type="GO" id="GO:0032993">
    <property type="term" value="C:protein-DNA complex"/>
    <property type="evidence" value="ECO:0007669"/>
    <property type="project" value="TreeGrafter"/>
</dbReference>
<evidence type="ECO:0000313" key="6">
    <source>
        <dbReference type="EMBL" id="MTD13586.1"/>
    </source>
</evidence>
<dbReference type="InterPro" id="IPR036388">
    <property type="entry name" value="WH-like_DNA-bd_sf"/>
</dbReference>
<dbReference type="Gene3D" id="1.10.10.10">
    <property type="entry name" value="Winged helix-like DNA-binding domain superfamily/Winged helix DNA-binding domain"/>
    <property type="match status" value="1"/>
</dbReference>
<dbReference type="InterPro" id="IPR000847">
    <property type="entry name" value="LysR_HTH_N"/>
</dbReference>
<organism evidence="6 7">
    <name type="scientific">Nakamurella alba</name>
    <dbReference type="NCBI Taxonomy" id="2665158"/>
    <lineage>
        <taxon>Bacteria</taxon>
        <taxon>Bacillati</taxon>
        <taxon>Actinomycetota</taxon>
        <taxon>Actinomycetes</taxon>
        <taxon>Nakamurellales</taxon>
        <taxon>Nakamurellaceae</taxon>
        <taxon>Nakamurella</taxon>
    </lineage>
</organism>
<feature type="domain" description="HTH lysR-type" evidence="5">
    <location>
        <begin position="2"/>
        <end position="59"/>
    </location>
</feature>
<dbReference type="PROSITE" id="PS50931">
    <property type="entry name" value="HTH_LYSR"/>
    <property type="match status" value="1"/>
</dbReference>
<evidence type="ECO:0000256" key="2">
    <source>
        <dbReference type="ARBA" id="ARBA00023015"/>
    </source>
</evidence>
<comment type="caution">
    <text evidence="6">The sequence shown here is derived from an EMBL/GenBank/DDBJ whole genome shotgun (WGS) entry which is preliminary data.</text>
</comment>
<evidence type="ECO:0000259" key="5">
    <source>
        <dbReference type="PROSITE" id="PS50931"/>
    </source>
</evidence>
<dbReference type="Pfam" id="PF00126">
    <property type="entry name" value="HTH_1"/>
    <property type="match status" value="1"/>
</dbReference>
<sequence>MIDVRRLQLLRELDRCGTIAATAAAVHLTPSAVSQQLAALSKEAGVPMLEPDGRRVRLTAAAQLLLSHAHQVFSHLEHAEADLAAFRRGDAGTVRLGAFATAISALAVPAMADLARDSRLEVHIRETQPEGATDALMARAVDVAVTLTGIEGSVNEEDPRIAVSRLMDDKLDIALPADHPLAQGSDEVSLDDLAEENWILNVPGTPCWKIAVAACARTGFSPRVRHHADDFTGVLALIAAGAGVGVIPRLAGHSLPTAHVVIKPISGPHAPVRRLGLQYRAGTERQPHIAPLLEVLHRVALEASSDQWQLRSVDATRSA</sequence>